<evidence type="ECO:0000313" key="2">
    <source>
        <dbReference type="Proteomes" id="UP000807342"/>
    </source>
</evidence>
<reference evidence="1" key="1">
    <citation type="submission" date="2020-11" db="EMBL/GenBank/DDBJ databases">
        <authorList>
            <consortium name="DOE Joint Genome Institute"/>
            <person name="Ahrendt S."/>
            <person name="Riley R."/>
            <person name="Andreopoulos W."/>
            <person name="Labutti K."/>
            <person name="Pangilinan J."/>
            <person name="Ruiz-Duenas F.J."/>
            <person name="Barrasa J.M."/>
            <person name="Sanchez-Garcia M."/>
            <person name="Camarero S."/>
            <person name="Miyauchi S."/>
            <person name="Serrano A."/>
            <person name="Linde D."/>
            <person name="Babiker R."/>
            <person name="Drula E."/>
            <person name="Ayuso-Fernandez I."/>
            <person name="Pacheco R."/>
            <person name="Padilla G."/>
            <person name="Ferreira P."/>
            <person name="Barriuso J."/>
            <person name="Kellner H."/>
            <person name="Castanera R."/>
            <person name="Alfaro M."/>
            <person name="Ramirez L."/>
            <person name="Pisabarro A.G."/>
            <person name="Kuo A."/>
            <person name="Tritt A."/>
            <person name="Lipzen A."/>
            <person name="He G."/>
            <person name="Yan M."/>
            <person name="Ng V."/>
            <person name="Cullen D."/>
            <person name="Martin F."/>
            <person name="Rosso M.-N."/>
            <person name="Henrissat B."/>
            <person name="Hibbett D."/>
            <person name="Martinez A.T."/>
            <person name="Grigoriev I.V."/>
        </authorList>
    </citation>
    <scope>NUCLEOTIDE SEQUENCE</scope>
    <source>
        <strain evidence="1">MF-IS2</strain>
    </source>
</reference>
<proteinExistence type="predicted"/>
<organism evidence="1 2">
    <name type="scientific">Macrolepiota fuliginosa MF-IS2</name>
    <dbReference type="NCBI Taxonomy" id="1400762"/>
    <lineage>
        <taxon>Eukaryota</taxon>
        <taxon>Fungi</taxon>
        <taxon>Dikarya</taxon>
        <taxon>Basidiomycota</taxon>
        <taxon>Agaricomycotina</taxon>
        <taxon>Agaricomycetes</taxon>
        <taxon>Agaricomycetidae</taxon>
        <taxon>Agaricales</taxon>
        <taxon>Agaricineae</taxon>
        <taxon>Agaricaceae</taxon>
        <taxon>Macrolepiota</taxon>
    </lineage>
</organism>
<dbReference type="OrthoDB" id="2662268at2759"/>
<comment type="caution">
    <text evidence="1">The sequence shown here is derived from an EMBL/GenBank/DDBJ whole genome shotgun (WGS) entry which is preliminary data.</text>
</comment>
<dbReference type="AlphaFoldDB" id="A0A9P5WZZ6"/>
<protein>
    <submittedName>
        <fullName evidence="1">Uncharacterized protein</fullName>
    </submittedName>
</protein>
<dbReference type="Proteomes" id="UP000807342">
    <property type="component" value="Unassembled WGS sequence"/>
</dbReference>
<keyword evidence="2" id="KW-1185">Reference proteome</keyword>
<sequence length="190" mass="20645">MSRYHNPIHAPVFPSQVSSYSTLSGALASPPCRFNSQRRRRVPQAVCKTHSGPMCAPITFDYIGQVGQGVSLADFSARSQNLLGQMVTGANDLVLAGSGVKAIRLHVMWNGYEHMGAKYGIPATPATSRGQLGANIAMQLWAFVDEANKTSSTNPQWVISPRGIRFDKIVLVALYHIGDDVWQADLAVDF</sequence>
<accession>A0A9P5WZZ6</accession>
<name>A0A9P5WZZ6_9AGAR</name>
<evidence type="ECO:0000313" key="1">
    <source>
        <dbReference type="EMBL" id="KAF9442248.1"/>
    </source>
</evidence>
<gene>
    <name evidence="1" type="ORF">P691DRAFT_739131</name>
</gene>
<dbReference type="EMBL" id="MU151673">
    <property type="protein sequence ID" value="KAF9442248.1"/>
    <property type="molecule type" value="Genomic_DNA"/>
</dbReference>